<dbReference type="Pfam" id="PF00188">
    <property type="entry name" value="CAP"/>
    <property type="match status" value="1"/>
</dbReference>
<feature type="region of interest" description="Disordered" evidence="1">
    <location>
        <begin position="170"/>
        <end position="209"/>
    </location>
</feature>
<dbReference type="PANTHER" id="PTHR31157:SF1">
    <property type="entry name" value="SCP DOMAIN-CONTAINING PROTEIN"/>
    <property type="match status" value="1"/>
</dbReference>
<evidence type="ECO:0000256" key="2">
    <source>
        <dbReference type="SAM" id="SignalP"/>
    </source>
</evidence>
<reference evidence="4 5" key="1">
    <citation type="journal article" date="2006" name="Science">
        <title>Phytophthora genome sequences uncover evolutionary origins and mechanisms of pathogenesis.</title>
        <authorList>
            <person name="Tyler B.M."/>
            <person name="Tripathy S."/>
            <person name="Zhang X."/>
            <person name="Dehal P."/>
            <person name="Jiang R.H."/>
            <person name="Aerts A."/>
            <person name="Arredondo F.D."/>
            <person name="Baxter L."/>
            <person name="Bensasson D."/>
            <person name="Beynon J.L."/>
            <person name="Chapman J."/>
            <person name="Damasceno C.M."/>
            <person name="Dorrance A.E."/>
            <person name="Dou D."/>
            <person name="Dickerman A.W."/>
            <person name="Dubchak I.L."/>
            <person name="Garbelotto M."/>
            <person name="Gijzen M."/>
            <person name="Gordon S.G."/>
            <person name="Govers F."/>
            <person name="Grunwald N.J."/>
            <person name="Huang W."/>
            <person name="Ivors K.L."/>
            <person name="Jones R.W."/>
            <person name="Kamoun S."/>
            <person name="Krampis K."/>
            <person name="Lamour K.H."/>
            <person name="Lee M.K."/>
            <person name="McDonald W.H."/>
            <person name="Medina M."/>
            <person name="Meijer H.J."/>
            <person name="Nordberg E.K."/>
            <person name="Maclean D.J."/>
            <person name="Ospina-Giraldo M.D."/>
            <person name="Morris P.F."/>
            <person name="Phuntumart V."/>
            <person name="Putnam N.H."/>
            <person name="Rash S."/>
            <person name="Rose J.K."/>
            <person name="Sakihama Y."/>
            <person name="Salamov A.A."/>
            <person name="Savidor A."/>
            <person name="Scheuring C.F."/>
            <person name="Smith B.M."/>
            <person name="Sobral B.W."/>
            <person name="Terry A."/>
            <person name="Torto-Alalibo T.A."/>
            <person name="Win J."/>
            <person name="Xu Z."/>
            <person name="Zhang H."/>
            <person name="Grigoriev I.V."/>
            <person name="Rokhsar D.S."/>
            <person name="Boore J.L."/>
        </authorList>
    </citation>
    <scope>NUCLEOTIDE SEQUENCE [LARGE SCALE GENOMIC DNA]</scope>
    <source>
        <strain evidence="4 5">P6497</strain>
    </source>
</reference>
<dbReference type="PANTHER" id="PTHR31157">
    <property type="entry name" value="SCP DOMAIN-CONTAINING PROTEIN"/>
    <property type="match status" value="1"/>
</dbReference>
<dbReference type="STRING" id="1094619.G4Z9R9"/>
<evidence type="ECO:0000313" key="5">
    <source>
        <dbReference type="Proteomes" id="UP000002640"/>
    </source>
</evidence>
<dbReference type="SUPFAM" id="SSF55797">
    <property type="entry name" value="PR-1-like"/>
    <property type="match status" value="1"/>
</dbReference>
<dbReference type="Proteomes" id="UP000002640">
    <property type="component" value="Unassembled WGS sequence"/>
</dbReference>
<dbReference type="InterPro" id="IPR035940">
    <property type="entry name" value="CAP_sf"/>
</dbReference>
<dbReference type="Gene3D" id="3.40.33.10">
    <property type="entry name" value="CAP"/>
    <property type="match status" value="1"/>
</dbReference>
<name>G4Z9R9_PHYSP</name>
<dbReference type="CDD" id="cd05379">
    <property type="entry name" value="CAP_bacterial"/>
    <property type="match status" value="1"/>
</dbReference>
<feature type="domain" description="SCP" evidence="3">
    <location>
        <begin position="51"/>
        <end position="167"/>
    </location>
</feature>
<accession>G4Z9R9</accession>
<feature type="compositionally biased region" description="Basic and acidic residues" evidence="1">
    <location>
        <begin position="246"/>
        <end position="255"/>
    </location>
</feature>
<dbReference type="GeneID" id="20656913"/>
<feature type="compositionally biased region" description="Polar residues" evidence="1">
    <location>
        <begin position="173"/>
        <end position="204"/>
    </location>
</feature>
<gene>
    <name evidence="4" type="ORF">PHYSODRAFT_493076</name>
</gene>
<evidence type="ECO:0000313" key="4">
    <source>
        <dbReference type="EMBL" id="EGZ19772.1"/>
    </source>
</evidence>
<evidence type="ECO:0000256" key="1">
    <source>
        <dbReference type="SAM" id="MobiDB-lite"/>
    </source>
</evidence>
<organism evidence="4 5">
    <name type="scientific">Phytophthora sojae (strain P6497)</name>
    <name type="common">Soybean stem and root rot agent</name>
    <name type="synonym">Phytophthora megasperma f. sp. glycines</name>
    <dbReference type="NCBI Taxonomy" id="1094619"/>
    <lineage>
        <taxon>Eukaryota</taxon>
        <taxon>Sar</taxon>
        <taxon>Stramenopiles</taxon>
        <taxon>Oomycota</taxon>
        <taxon>Peronosporomycetes</taxon>
        <taxon>Peronosporales</taxon>
        <taxon>Peronosporaceae</taxon>
        <taxon>Phytophthora</taxon>
    </lineage>
</organism>
<dbReference type="KEGG" id="psoj:PHYSODRAFT_493076"/>
<evidence type="ECO:0000259" key="3">
    <source>
        <dbReference type="Pfam" id="PF00188"/>
    </source>
</evidence>
<dbReference type="EMBL" id="JH159153">
    <property type="protein sequence ID" value="EGZ19772.1"/>
    <property type="molecule type" value="Genomic_DNA"/>
</dbReference>
<sequence>IMTITQTSLALLVIAAAASNGLSDAANLRQAQRNLAATYRQPSDYLPAMVARVNKERAAVGLPPVCANLKLQSSSQRHSDDMADHDYMAHGGTDGSTMEKRVTDTGYAWDRVGENVAAGQEDVDAVMDAWMRSPEHRANILGDYNMLGASYAFNERGTYQHYWTQDFGKSNRESCSNPGSMAPNSSPNTPGRVPPSNSVPQNNGELEADLGVAVSPVPKTDVHVVNAKTPCPAGERSIEEPVVQSDAEKDCDPKF</sequence>
<feature type="chain" id="PRO_5003471990" description="SCP domain-containing protein" evidence="2">
    <location>
        <begin position="26"/>
        <end position="255"/>
    </location>
</feature>
<dbReference type="SMR" id="G4Z9R9"/>
<dbReference type="InterPro" id="IPR014044">
    <property type="entry name" value="CAP_dom"/>
</dbReference>
<keyword evidence="2" id="KW-0732">Signal</keyword>
<proteinExistence type="predicted"/>
<feature type="non-terminal residue" evidence="4">
    <location>
        <position position="1"/>
    </location>
</feature>
<feature type="signal peptide" evidence="2">
    <location>
        <begin position="1"/>
        <end position="25"/>
    </location>
</feature>
<dbReference type="RefSeq" id="XP_009522489.1">
    <property type="nucleotide sequence ID" value="XM_009524194.1"/>
</dbReference>
<dbReference type="AlphaFoldDB" id="G4Z9R9"/>
<feature type="region of interest" description="Disordered" evidence="1">
    <location>
        <begin position="229"/>
        <end position="255"/>
    </location>
</feature>
<keyword evidence="5" id="KW-1185">Reference proteome</keyword>
<protein>
    <recommendedName>
        <fullName evidence="3">SCP domain-containing protein</fullName>
    </recommendedName>
</protein>
<dbReference type="InParanoid" id="G4Z9R9"/>